<proteinExistence type="predicted"/>
<evidence type="ECO:0000313" key="2">
    <source>
        <dbReference type="Proteomes" id="UP000828390"/>
    </source>
</evidence>
<reference evidence="1" key="2">
    <citation type="submission" date="2020-11" db="EMBL/GenBank/DDBJ databases">
        <authorList>
            <person name="McCartney M.A."/>
            <person name="Auch B."/>
            <person name="Kono T."/>
            <person name="Mallez S."/>
            <person name="Becker A."/>
            <person name="Gohl D.M."/>
            <person name="Silverstein K.A.T."/>
            <person name="Koren S."/>
            <person name="Bechman K.B."/>
            <person name="Herman A."/>
            <person name="Abrahante J.E."/>
            <person name="Garbe J."/>
        </authorList>
    </citation>
    <scope>NUCLEOTIDE SEQUENCE</scope>
    <source>
        <strain evidence="1">Duluth1</strain>
        <tissue evidence="1">Whole animal</tissue>
    </source>
</reference>
<sequence>MFGQDFRRANVDSINYKRSCLMMVGEVVPLLTGGQALHICRVYLHKKFEIPANSTMLVPIKIPQNEHLSELGLVEPSFHLMDRKEISLMGGVVSTFSDPVLTVLNFGDSSVRLYRNTNLVTCESYFEPPKQPSRGFLVSKTT</sequence>
<accession>A0A9D4BTS8</accession>
<keyword evidence="2" id="KW-1185">Reference proteome</keyword>
<name>A0A9D4BTS8_DREPO</name>
<reference evidence="1" key="1">
    <citation type="journal article" date="2019" name="bioRxiv">
        <title>The Genome of the Zebra Mussel, Dreissena polymorpha: A Resource for Invasive Species Research.</title>
        <authorList>
            <person name="McCartney M.A."/>
            <person name="Auch B."/>
            <person name="Kono T."/>
            <person name="Mallez S."/>
            <person name="Zhang Y."/>
            <person name="Obille A."/>
            <person name="Becker A."/>
            <person name="Abrahante J.E."/>
            <person name="Garbe J."/>
            <person name="Badalamenti J.P."/>
            <person name="Herman A."/>
            <person name="Mangelson H."/>
            <person name="Liachko I."/>
            <person name="Sullivan S."/>
            <person name="Sone E.D."/>
            <person name="Koren S."/>
            <person name="Silverstein K.A.T."/>
            <person name="Beckman K.B."/>
            <person name="Gohl D.M."/>
        </authorList>
    </citation>
    <scope>NUCLEOTIDE SEQUENCE</scope>
    <source>
        <strain evidence="1">Duluth1</strain>
        <tissue evidence="1">Whole animal</tissue>
    </source>
</reference>
<comment type="caution">
    <text evidence="1">The sequence shown here is derived from an EMBL/GenBank/DDBJ whole genome shotgun (WGS) entry which is preliminary data.</text>
</comment>
<evidence type="ECO:0000313" key="1">
    <source>
        <dbReference type="EMBL" id="KAH3705302.1"/>
    </source>
</evidence>
<dbReference type="AlphaFoldDB" id="A0A9D4BTS8"/>
<organism evidence="1 2">
    <name type="scientific">Dreissena polymorpha</name>
    <name type="common">Zebra mussel</name>
    <name type="synonym">Mytilus polymorpha</name>
    <dbReference type="NCBI Taxonomy" id="45954"/>
    <lineage>
        <taxon>Eukaryota</taxon>
        <taxon>Metazoa</taxon>
        <taxon>Spiralia</taxon>
        <taxon>Lophotrochozoa</taxon>
        <taxon>Mollusca</taxon>
        <taxon>Bivalvia</taxon>
        <taxon>Autobranchia</taxon>
        <taxon>Heteroconchia</taxon>
        <taxon>Euheterodonta</taxon>
        <taxon>Imparidentia</taxon>
        <taxon>Neoheterodontei</taxon>
        <taxon>Myida</taxon>
        <taxon>Dreissenoidea</taxon>
        <taxon>Dreissenidae</taxon>
        <taxon>Dreissena</taxon>
    </lineage>
</organism>
<protein>
    <submittedName>
        <fullName evidence="1">Uncharacterized protein</fullName>
    </submittedName>
</protein>
<dbReference type="EMBL" id="JAIWYP010000015">
    <property type="protein sequence ID" value="KAH3705302.1"/>
    <property type="molecule type" value="Genomic_DNA"/>
</dbReference>
<gene>
    <name evidence="1" type="ORF">DPMN_080370</name>
</gene>
<dbReference type="Proteomes" id="UP000828390">
    <property type="component" value="Unassembled WGS sequence"/>
</dbReference>